<dbReference type="AlphaFoldDB" id="A7F7A4"/>
<dbReference type="Proteomes" id="UP000001312">
    <property type="component" value="Unassembled WGS sequence"/>
</dbReference>
<accession>A7F7A4</accession>
<dbReference type="HOGENOM" id="CLU_1107672_0_0_1"/>
<dbReference type="Gene3D" id="1.25.40.20">
    <property type="entry name" value="Ankyrin repeat-containing domain"/>
    <property type="match status" value="1"/>
</dbReference>
<dbReference type="GeneID" id="5481594"/>
<proteinExistence type="predicted"/>
<evidence type="ECO:0008006" key="3">
    <source>
        <dbReference type="Google" id="ProtNLM"/>
    </source>
</evidence>
<dbReference type="EMBL" id="CH476645">
    <property type="protein sequence ID" value="EDN98625.1"/>
    <property type="molecule type" value="Genomic_DNA"/>
</dbReference>
<organism evidence="1 2">
    <name type="scientific">Sclerotinia sclerotiorum (strain ATCC 18683 / 1980 / Ss-1)</name>
    <name type="common">White mold</name>
    <name type="synonym">Whetzelinia sclerotiorum</name>
    <dbReference type="NCBI Taxonomy" id="665079"/>
    <lineage>
        <taxon>Eukaryota</taxon>
        <taxon>Fungi</taxon>
        <taxon>Dikarya</taxon>
        <taxon>Ascomycota</taxon>
        <taxon>Pezizomycotina</taxon>
        <taxon>Leotiomycetes</taxon>
        <taxon>Helotiales</taxon>
        <taxon>Sclerotiniaceae</taxon>
        <taxon>Sclerotinia</taxon>
    </lineage>
</organism>
<evidence type="ECO:0000313" key="1">
    <source>
        <dbReference type="EMBL" id="EDN98625.1"/>
    </source>
</evidence>
<dbReference type="RefSeq" id="XP_001585600.1">
    <property type="nucleotide sequence ID" value="XM_001585550.1"/>
</dbReference>
<gene>
    <name evidence="1" type="ORF">SS1G_13484</name>
</gene>
<name>A7F7A4_SCLS1</name>
<dbReference type="KEGG" id="ssl:SS1G_13484"/>
<dbReference type="SUPFAM" id="SSF48403">
    <property type="entry name" value="Ankyrin repeat"/>
    <property type="match status" value="1"/>
</dbReference>
<reference evidence="2" key="1">
    <citation type="journal article" date="2011" name="PLoS Genet.">
        <title>Genomic analysis of the necrotrophic fungal pathogens Sclerotinia sclerotiorum and Botrytis cinerea.</title>
        <authorList>
            <person name="Amselem J."/>
            <person name="Cuomo C.A."/>
            <person name="van Kan J.A."/>
            <person name="Viaud M."/>
            <person name="Benito E.P."/>
            <person name="Couloux A."/>
            <person name="Coutinho P.M."/>
            <person name="de Vries R.P."/>
            <person name="Dyer P.S."/>
            <person name="Fillinger S."/>
            <person name="Fournier E."/>
            <person name="Gout L."/>
            <person name="Hahn M."/>
            <person name="Kohn L."/>
            <person name="Lapalu N."/>
            <person name="Plummer K.M."/>
            <person name="Pradier J.M."/>
            <person name="Quevillon E."/>
            <person name="Sharon A."/>
            <person name="Simon A."/>
            <person name="ten Have A."/>
            <person name="Tudzynski B."/>
            <person name="Tudzynski P."/>
            <person name="Wincker P."/>
            <person name="Andrew M."/>
            <person name="Anthouard V."/>
            <person name="Beever R.E."/>
            <person name="Beffa R."/>
            <person name="Benoit I."/>
            <person name="Bouzid O."/>
            <person name="Brault B."/>
            <person name="Chen Z."/>
            <person name="Choquer M."/>
            <person name="Collemare J."/>
            <person name="Cotton P."/>
            <person name="Danchin E.G."/>
            <person name="Da Silva C."/>
            <person name="Gautier A."/>
            <person name="Giraud C."/>
            <person name="Giraud T."/>
            <person name="Gonzalez C."/>
            <person name="Grossetete S."/>
            <person name="Guldener U."/>
            <person name="Henrissat B."/>
            <person name="Howlett B.J."/>
            <person name="Kodira C."/>
            <person name="Kretschmer M."/>
            <person name="Lappartient A."/>
            <person name="Leroch M."/>
            <person name="Levis C."/>
            <person name="Mauceli E."/>
            <person name="Neuveglise C."/>
            <person name="Oeser B."/>
            <person name="Pearson M."/>
            <person name="Poulain J."/>
            <person name="Poussereau N."/>
            <person name="Quesneville H."/>
            <person name="Rascle C."/>
            <person name="Schumacher J."/>
            <person name="Segurens B."/>
            <person name="Sexton A."/>
            <person name="Silva E."/>
            <person name="Sirven C."/>
            <person name="Soanes D.M."/>
            <person name="Talbot N.J."/>
            <person name="Templeton M."/>
            <person name="Yandava C."/>
            <person name="Yarden O."/>
            <person name="Zeng Q."/>
            <person name="Rollins J.A."/>
            <person name="Lebrun M.H."/>
            <person name="Dickman M."/>
        </authorList>
    </citation>
    <scope>NUCLEOTIDE SEQUENCE [LARGE SCALE GENOMIC DNA]</scope>
    <source>
        <strain evidence="2">ATCC 18683 / 1980 / Ss-1</strain>
    </source>
</reference>
<evidence type="ECO:0000313" key="2">
    <source>
        <dbReference type="Proteomes" id="UP000001312"/>
    </source>
</evidence>
<sequence length="251" mass="28581">MVKEALDLAKEDVDQLSIFISELTRKLSRNNSTLGTQWRKVQVTLKASKIEKFKDNLESIKSIMTLLQASRNQTNFFLGTFGSRTTSTTHRYDDDDSSDDADNLTTTRTYIVEFLVGFTISRKGLRVMTTDTFDNYMLDVIRRRPYSSEIFILCRKGDAGAVKRLLDRVEASIYDVDEDGMSLLHKAASHPKLCQILPARGADVYLRDDYDALFAKQSESFILMCEIGGYDPWHSYGPRAIQRNICDDISV</sequence>
<protein>
    <recommendedName>
        <fullName evidence="3">Fungal N-terminal domain-containing protein</fullName>
    </recommendedName>
</protein>
<dbReference type="InParanoid" id="A7F7A4"/>
<dbReference type="InterPro" id="IPR036770">
    <property type="entry name" value="Ankyrin_rpt-contain_sf"/>
</dbReference>
<keyword evidence="2" id="KW-1185">Reference proteome</keyword>